<feature type="region of interest" description="Disordered" evidence="3">
    <location>
        <begin position="232"/>
        <end position="268"/>
    </location>
</feature>
<feature type="transmembrane region" description="Helical" evidence="4">
    <location>
        <begin position="14"/>
        <end position="34"/>
    </location>
</feature>
<keyword evidence="4" id="KW-1133">Transmembrane helix</keyword>
<keyword evidence="7" id="KW-1185">Reference proteome</keyword>
<evidence type="ECO:0000313" key="7">
    <source>
        <dbReference type="Proteomes" id="UP000008206"/>
    </source>
</evidence>
<evidence type="ECO:0000259" key="5">
    <source>
        <dbReference type="PROSITE" id="PS50111"/>
    </source>
</evidence>
<feature type="compositionally biased region" description="Polar residues" evidence="3">
    <location>
        <begin position="235"/>
        <end position="251"/>
    </location>
</feature>
<dbReference type="InterPro" id="IPR004089">
    <property type="entry name" value="MCPsignal_dom"/>
</dbReference>
<dbReference type="eggNOG" id="COG5278">
    <property type="taxonomic scope" value="Bacteria"/>
</dbReference>
<dbReference type="STRING" id="497965.Cyan7822_4349"/>
<dbReference type="SUPFAM" id="SSF58104">
    <property type="entry name" value="Methyl-accepting chemotaxis protein (MCP) signaling domain"/>
    <property type="match status" value="1"/>
</dbReference>
<dbReference type="RefSeq" id="WP_013324328.1">
    <property type="nucleotide sequence ID" value="NC_014501.1"/>
</dbReference>
<dbReference type="PANTHER" id="PTHR32089:SF112">
    <property type="entry name" value="LYSOZYME-LIKE PROTEIN-RELATED"/>
    <property type="match status" value="1"/>
</dbReference>
<name>E0UB20_GLOV7</name>
<feature type="domain" description="Methyl-accepting transducer" evidence="5">
    <location>
        <begin position="215"/>
        <end position="451"/>
    </location>
</feature>
<dbReference type="GO" id="GO:0007165">
    <property type="term" value="P:signal transduction"/>
    <property type="evidence" value="ECO:0007669"/>
    <property type="project" value="UniProtKB-KW"/>
</dbReference>
<dbReference type="HOGENOM" id="CLU_000445_107_27_3"/>
<dbReference type="Pfam" id="PF00015">
    <property type="entry name" value="MCPsignal"/>
    <property type="match status" value="1"/>
</dbReference>
<dbReference type="AlphaFoldDB" id="E0UB20"/>
<gene>
    <name evidence="6" type="ordered locus">Cyan7822_4349</name>
</gene>
<evidence type="ECO:0000256" key="3">
    <source>
        <dbReference type="SAM" id="MobiDB-lite"/>
    </source>
</evidence>
<keyword evidence="4" id="KW-0812">Transmembrane</keyword>
<evidence type="ECO:0000256" key="2">
    <source>
        <dbReference type="PROSITE-ProRule" id="PRU00284"/>
    </source>
</evidence>
<evidence type="ECO:0000256" key="1">
    <source>
        <dbReference type="ARBA" id="ARBA00023224"/>
    </source>
</evidence>
<dbReference type="EMBL" id="CP002198">
    <property type="protein sequence ID" value="ADN16265.1"/>
    <property type="molecule type" value="Genomic_DNA"/>
</dbReference>
<evidence type="ECO:0000313" key="6">
    <source>
        <dbReference type="EMBL" id="ADN16265.1"/>
    </source>
</evidence>
<protein>
    <submittedName>
        <fullName evidence="6">Methyl-accepting chemotaxis sensory transducer</fullName>
    </submittedName>
</protein>
<dbReference type="OrthoDB" id="457060at2"/>
<dbReference type="SMART" id="SM00283">
    <property type="entry name" value="MA"/>
    <property type="match status" value="1"/>
</dbReference>
<reference evidence="7" key="1">
    <citation type="journal article" date="2011" name="MBio">
        <title>Novel metabolic attributes of the genus Cyanothece, comprising a group of unicellular nitrogen-fixing Cyanobacteria.</title>
        <authorList>
            <person name="Bandyopadhyay A."/>
            <person name="Elvitigala T."/>
            <person name="Welsh E."/>
            <person name="Stockel J."/>
            <person name="Liberton M."/>
            <person name="Min H."/>
            <person name="Sherman L.A."/>
            <person name="Pakrasi H.B."/>
        </authorList>
    </citation>
    <scope>NUCLEOTIDE SEQUENCE [LARGE SCALE GENOMIC DNA]</scope>
    <source>
        <strain evidence="7">PCC 7822</strain>
    </source>
</reference>
<dbReference type="eggNOG" id="COG0840">
    <property type="taxonomic scope" value="Bacteria"/>
</dbReference>
<keyword evidence="1 2" id="KW-0807">Transducer</keyword>
<dbReference type="Gene3D" id="1.10.287.950">
    <property type="entry name" value="Methyl-accepting chemotaxis protein"/>
    <property type="match status" value="1"/>
</dbReference>
<accession>E0UB20</accession>
<organism evidence="6 7">
    <name type="scientific">Gloeothece verrucosa (strain PCC 7822)</name>
    <name type="common">Cyanothece sp. (strain PCC 7822)</name>
    <dbReference type="NCBI Taxonomy" id="497965"/>
    <lineage>
        <taxon>Bacteria</taxon>
        <taxon>Bacillati</taxon>
        <taxon>Cyanobacteriota</taxon>
        <taxon>Cyanophyceae</taxon>
        <taxon>Oscillatoriophycideae</taxon>
        <taxon>Chroococcales</taxon>
        <taxon>Aphanothecaceae</taxon>
        <taxon>Gloeothece</taxon>
        <taxon>Gloeothece verrucosa</taxon>
    </lineage>
</organism>
<evidence type="ECO:0000256" key="4">
    <source>
        <dbReference type="SAM" id="Phobius"/>
    </source>
</evidence>
<keyword evidence="4" id="KW-0472">Membrane</keyword>
<dbReference type="GO" id="GO:0016020">
    <property type="term" value="C:membrane"/>
    <property type="evidence" value="ECO:0007669"/>
    <property type="project" value="InterPro"/>
</dbReference>
<sequence>MSIFDMNKLQNRIFAGYGIPLVILLVLGGTTLGAMNYRNQLNKEVENSNASIQALDQLVIGTGKMVRAIRGQVLFPQDVYYRENFQKGLEIYQAAAKQSDKLLTNTDYQGDWQAILDGAENIEKQGQEVLDNIQAGKVPQAKAMVAELKVSSFDEAYQDLVEKQKKLIETDTNREEFASAITSWVTIGGTVLAIGVSGAAGWIISSGISQQLRKSAHEISSSSAEIATTMEQQERTANQQAASVNETTTTMDELGASSRTSEEQAEAASKSAQEVLELARRGNQAVEETVASMIDLRGKVAAIADQTVRLSEQTNLIGNISELVSDLAQQTNMLALNASVEAVRAGENGQGFAIVAEEIRKLADQSKQSAGKISSLVSDIQNAINTTVMVTDEGTKTVNAGMNVTERTAQAFGGVVEAVNNVAMNSQQIALNIRQQSRAVQQVLAAMDSINQGAQQSATGITQIKTGTHQLKQTATDLQAII</sequence>
<proteinExistence type="predicted"/>
<dbReference type="PANTHER" id="PTHR32089">
    <property type="entry name" value="METHYL-ACCEPTING CHEMOTAXIS PROTEIN MCPB"/>
    <property type="match status" value="1"/>
</dbReference>
<dbReference type="KEGG" id="cyj:Cyan7822_4349"/>
<dbReference type="Proteomes" id="UP000008206">
    <property type="component" value="Chromosome"/>
</dbReference>
<dbReference type="PROSITE" id="PS50111">
    <property type="entry name" value="CHEMOTAXIS_TRANSDUC_2"/>
    <property type="match status" value="1"/>
</dbReference>